<gene>
    <name evidence="7" type="ORF">BDZ90DRAFT_229418</name>
</gene>
<dbReference type="GO" id="GO:0001732">
    <property type="term" value="P:formation of cytoplasmic translation initiation complex"/>
    <property type="evidence" value="ECO:0007669"/>
    <property type="project" value="UniProtKB-UniRule"/>
</dbReference>
<dbReference type="GO" id="GO:0071541">
    <property type="term" value="C:eukaryotic translation initiation factor 3 complex, eIF3m"/>
    <property type="evidence" value="ECO:0007669"/>
    <property type="project" value="TreeGrafter"/>
</dbReference>
<name>A0A316UZH6_9BASI</name>
<dbReference type="InterPro" id="IPR000555">
    <property type="entry name" value="JAMM/MPN+_dom"/>
</dbReference>
<evidence type="ECO:0000256" key="5">
    <source>
        <dbReference type="SAM" id="MobiDB-lite"/>
    </source>
</evidence>
<dbReference type="GO" id="GO:0008237">
    <property type="term" value="F:metallopeptidase activity"/>
    <property type="evidence" value="ECO:0007669"/>
    <property type="project" value="InterPro"/>
</dbReference>
<dbReference type="SMART" id="SM00232">
    <property type="entry name" value="JAB_MPN"/>
    <property type="match status" value="1"/>
</dbReference>
<dbReference type="HAMAP" id="MF_03005">
    <property type="entry name" value="eIF3f"/>
    <property type="match status" value="1"/>
</dbReference>
<dbReference type="Pfam" id="PF13012">
    <property type="entry name" value="MitMem_reg"/>
    <property type="match status" value="1"/>
</dbReference>
<protein>
    <recommendedName>
        <fullName evidence="4">Eukaryotic translation initiation factor 3 subunit F</fullName>
        <shortName evidence="4">eIF3f</shortName>
    </recommendedName>
</protein>
<reference evidence="7 8" key="1">
    <citation type="journal article" date="2018" name="Mol. Biol. Evol.">
        <title>Broad Genomic Sampling Reveals a Smut Pathogenic Ancestry of the Fungal Clade Ustilaginomycotina.</title>
        <authorList>
            <person name="Kijpornyongpan T."/>
            <person name="Mondo S.J."/>
            <person name="Barry K."/>
            <person name="Sandor L."/>
            <person name="Lee J."/>
            <person name="Lipzen A."/>
            <person name="Pangilinan J."/>
            <person name="LaButti K."/>
            <person name="Hainaut M."/>
            <person name="Henrissat B."/>
            <person name="Grigoriev I.V."/>
            <person name="Spatafora J.W."/>
            <person name="Aime M.C."/>
        </authorList>
    </citation>
    <scope>NUCLEOTIDE SEQUENCE [LARGE SCALE GENOMIC DNA]</scope>
    <source>
        <strain evidence="7 8">MCA 5214</strain>
    </source>
</reference>
<organism evidence="7 8">
    <name type="scientific">Jaminaea rosea</name>
    <dbReference type="NCBI Taxonomy" id="1569628"/>
    <lineage>
        <taxon>Eukaryota</taxon>
        <taxon>Fungi</taxon>
        <taxon>Dikarya</taxon>
        <taxon>Basidiomycota</taxon>
        <taxon>Ustilaginomycotina</taxon>
        <taxon>Exobasidiomycetes</taxon>
        <taxon>Microstromatales</taxon>
        <taxon>Microstromatales incertae sedis</taxon>
        <taxon>Jaminaea</taxon>
    </lineage>
</organism>
<dbReference type="InterPro" id="IPR037518">
    <property type="entry name" value="MPN"/>
</dbReference>
<dbReference type="AlphaFoldDB" id="A0A316UZH6"/>
<dbReference type="InterPro" id="IPR027531">
    <property type="entry name" value="eIF3f"/>
</dbReference>
<feature type="domain" description="MPN" evidence="6">
    <location>
        <begin position="80"/>
        <end position="219"/>
    </location>
</feature>
<dbReference type="OrthoDB" id="25498at2759"/>
<comment type="subcellular location">
    <subcellularLocation>
        <location evidence="4">Cytoplasm</location>
    </subcellularLocation>
</comment>
<comment type="similarity">
    <text evidence="4">Belongs to the eIF-3 subunit F family.</text>
</comment>
<comment type="function">
    <text evidence="4">Component of the eukaryotic translation initiation factor 3 (eIF-3) complex, which is involved in protein synthesis of a specialized repertoire of mRNAs and, together with other initiation factors, stimulates binding of mRNA and methionyl-tRNAi to the 40S ribosome. The eIF-3 complex specifically targets and initiates translation of a subset of mRNAs involved in cell proliferation.</text>
</comment>
<feature type="compositionally biased region" description="Low complexity" evidence="5">
    <location>
        <begin position="84"/>
        <end position="99"/>
    </location>
</feature>
<feature type="region of interest" description="Disordered" evidence="5">
    <location>
        <begin position="66"/>
        <end position="99"/>
    </location>
</feature>
<dbReference type="PANTHER" id="PTHR10540">
    <property type="entry name" value="EUKARYOTIC TRANSLATION INITIATION FACTOR 3 SUBUNIT F-RELATED"/>
    <property type="match status" value="1"/>
</dbReference>
<dbReference type="Gene3D" id="3.40.140.10">
    <property type="entry name" value="Cytidine Deaminase, domain 2"/>
    <property type="match status" value="1"/>
</dbReference>
<evidence type="ECO:0000259" key="6">
    <source>
        <dbReference type="PROSITE" id="PS50249"/>
    </source>
</evidence>
<dbReference type="GO" id="GO:0031369">
    <property type="term" value="F:translation initiation factor binding"/>
    <property type="evidence" value="ECO:0007669"/>
    <property type="project" value="InterPro"/>
</dbReference>
<evidence type="ECO:0000256" key="4">
    <source>
        <dbReference type="HAMAP-Rule" id="MF_03005"/>
    </source>
</evidence>
<dbReference type="Pfam" id="PF01398">
    <property type="entry name" value="JAB"/>
    <property type="match status" value="1"/>
</dbReference>
<dbReference type="InterPro" id="IPR024969">
    <property type="entry name" value="EIF3F/CSN6-like_C"/>
</dbReference>
<accession>A0A316UZH6</accession>
<keyword evidence="8" id="KW-1185">Reference proteome</keyword>
<dbReference type="RefSeq" id="XP_025365006.1">
    <property type="nucleotide sequence ID" value="XM_025505052.1"/>
</dbReference>
<evidence type="ECO:0000256" key="2">
    <source>
        <dbReference type="ARBA" id="ARBA00022540"/>
    </source>
</evidence>
<evidence type="ECO:0000256" key="1">
    <source>
        <dbReference type="ARBA" id="ARBA00022490"/>
    </source>
</evidence>
<dbReference type="PROSITE" id="PS50249">
    <property type="entry name" value="MPN"/>
    <property type="match status" value="1"/>
</dbReference>
<comment type="subunit">
    <text evidence="4">Component of the eukaryotic translation initiation factor 3 (eIF-3) complex.</text>
</comment>
<evidence type="ECO:0000313" key="8">
    <source>
        <dbReference type="Proteomes" id="UP000245884"/>
    </source>
</evidence>
<dbReference type="STRING" id="1569628.A0A316UZH6"/>
<dbReference type="EMBL" id="KZ819662">
    <property type="protein sequence ID" value="PWN30394.1"/>
    <property type="molecule type" value="Genomic_DNA"/>
</dbReference>
<dbReference type="Proteomes" id="UP000245884">
    <property type="component" value="Unassembled WGS sequence"/>
</dbReference>
<dbReference type="GO" id="GO:0016282">
    <property type="term" value="C:eukaryotic 43S preinitiation complex"/>
    <property type="evidence" value="ECO:0007669"/>
    <property type="project" value="UniProtKB-UniRule"/>
</dbReference>
<keyword evidence="3 4" id="KW-0648">Protein biosynthesis</keyword>
<sequence>MAHLVNSSQTAPLPDISATASSSLHLNFPATTYGAPMNSRSISRVSVHPAALFSILDHFLRRSDKAASTEENAEEDAEGKKAGEQANAEASASSSSNARSNRVIGTLLGTHNEGEVEIRSCFAVPHNETDELVQVDMDYHRQMIELHTKVHPEEVIVGWYATSPDLNTYSALIQDFFSKESAPHQAVHLTIDTDLRSSEASSSSSEPLGVRAYVSSPLGLTPKADNAVFLPLPVTLLSAPAERPALSLLASQTTLAQQQANGSSTAAPPSLSAGQVVPDLQALTLALQQIQQQLRRVLSYVREVVSGQRQGDEVVGRYLLDTIARIPVGASKAEGKDVGDVWNSCLQDVLMVSYLSNIVRAQAEVAGRLTLLS</sequence>
<evidence type="ECO:0000256" key="3">
    <source>
        <dbReference type="ARBA" id="ARBA00022917"/>
    </source>
</evidence>
<keyword evidence="1 4" id="KW-0963">Cytoplasm</keyword>
<dbReference type="GO" id="GO:0033290">
    <property type="term" value="C:eukaryotic 48S preinitiation complex"/>
    <property type="evidence" value="ECO:0007669"/>
    <property type="project" value="UniProtKB-UniRule"/>
</dbReference>
<dbReference type="CDD" id="cd08064">
    <property type="entry name" value="MPN_eIF3f"/>
    <property type="match status" value="1"/>
</dbReference>
<dbReference type="PANTHER" id="PTHR10540:SF6">
    <property type="entry name" value="EUKARYOTIC TRANSLATION INITIATION FACTOR 3 SUBUNIT F"/>
    <property type="match status" value="1"/>
</dbReference>
<dbReference type="GO" id="GO:0003743">
    <property type="term" value="F:translation initiation factor activity"/>
    <property type="evidence" value="ECO:0007669"/>
    <property type="project" value="UniProtKB-UniRule"/>
</dbReference>
<dbReference type="GeneID" id="37026875"/>
<keyword evidence="2 4" id="KW-0396">Initiation factor</keyword>
<proteinExistence type="inferred from homology"/>
<evidence type="ECO:0000313" key="7">
    <source>
        <dbReference type="EMBL" id="PWN30394.1"/>
    </source>
</evidence>